<evidence type="ECO:0000259" key="1">
    <source>
        <dbReference type="Pfam" id="PF02221"/>
    </source>
</evidence>
<dbReference type="AlphaFoldDB" id="A0A0C3Q2J5"/>
<reference evidence="3" key="2">
    <citation type="submission" date="2015-01" db="EMBL/GenBank/DDBJ databases">
        <title>Evolutionary Origins and Diversification of the Mycorrhizal Mutualists.</title>
        <authorList>
            <consortium name="DOE Joint Genome Institute"/>
            <consortium name="Mycorrhizal Genomics Consortium"/>
            <person name="Kohler A."/>
            <person name="Kuo A."/>
            <person name="Nagy L.G."/>
            <person name="Floudas D."/>
            <person name="Copeland A."/>
            <person name="Barry K.W."/>
            <person name="Cichocki N."/>
            <person name="Veneault-Fourrey C."/>
            <person name="LaButti K."/>
            <person name="Lindquist E.A."/>
            <person name="Lipzen A."/>
            <person name="Lundell T."/>
            <person name="Morin E."/>
            <person name="Murat C."/>
            <person name="Riley R."/>
            <person name="Ohm R."/>
            <person name="Sun H."/>
            <person name="Tunlid A."/>
            <person name="Henrissat B."/>
            <person name="Grigoriev I.V."/>
            <person name="Hibbett D.S."/>
            <person name="Martin F."/>
        </authorList>
    </citation>
    <scope>NUCLEOTIDE SEQUENCE [LARGE SCALE GENOMIC DNA]</scope>
    <source>
        <strain evidence="3">MUT 4182</strain>
    </source>
</reference>
<dbReference type="EMBL" id="KN823514">
    <property type="protein sequence ID" value="KIO16639.1"/>
    <property type="molecule type" value="Genomic_DNA"/>
</dbReference>
<gene>
    <name evidence="2" type="ORF">M407DRAFT_85786</name>
</gene>
<name>A0A0C3Q2J5_9AGAM</name>
<sequence>IKSIGFSSHPPEPGKDLTTTATGVARETIEDGAYANVAVKLGLVKLLRTAKRDSPWYVHPEPHDQLFR</sequence>
<dbReference type="OrthoDB" id="6409159at2759"/>
<feature type="domain" description="MD-2-related lipid-recognition" evidence="1">
    <location>
        <begin position="2"/>
        <end position="49"/>
    </location>
</feature>
<evidence type="ECO:0000313" key="3">
    <source>
        <dbReference type="Proteomes" id="UP000054248"/>
    </source>
</evidence>
<dbReference type="Pfam" id="PF02221">
    <property type="entry name" value="E1_DerP2_DerF2"/>
    <property type="match status" value="1"/>
</dbReference>
<dbReference type="Proteomes" id="UP000054248">
    <property type="component" value="Unassembled WGS sequence"/>
</dbReference>
<feature type="non-terminal residue" evidence="2">
    <location>
        <position position="1"/>
    </location>
</feature>
<keyword evidence="3" id="KW-1185">Reference proteome</keyword>
<protein>
    <recommendedName>
        <fullName evidence="1">MD-2-related lipid-recognition domain-containing protein</fullName>
    </recommendedName>
</protein>
<dbReference type="HOGENOM" id="CLU_2801180_0_0_1"/>
<proteinExistence type="predicted"/>
<evidence type="ECO:0000313" key="2">
    <source>
        <dbReference type="EMBL" id="KIO16639.1"/>
    </source>
</evidence>
<organism evidence="2 3">
    <name type="scientific">Tulasnella calospora MUT 4182</name>
    <dbReference type="NCBI Taxonomy" id="1051891"/>
    <lineage>
        <taxon>Eukaryota</taxon>
        <taxon>Fungi</taxon>
        <taxon>Dikarya</taxon>
        <taxon>Basidiomycota</taxon>
        <taxon>Agaricomycotina</taxon>
        <taxon>Agaricomycetes</taxon>
        <taxon>Cantharellales</taxon>
        <taxon>Tulasnellaceae</taxon>
        <taxon>Tulasnella</taxon>
    </lineage>
</organism>
<reference evidence="2 3" key="1">
    <citation type="submission" date="2014-04" db="EMBL/GenBank/DDBJ databases">
        <authorList>
            <consortium name="DOE Joint Genome Institute"/>
            <person name="Kuo A."/>
            <person name="Girlanda M."/>
            <person name="Perotto S."/>
            <person name="Kohler A."/>
            <person name="Nagy L.G."/>
            <person name="Floudas D."/>
            <person name="Copeland A."/>
            <person name="Barry K.W."/>
            <person name="Cichocki N."/>
            <person name="Veneault-Fourrey C."/>
            <person name="LaButti K."/>
            <person name="Lindquist E.A."/>
            <person name="Lipzen A."/>
            <person name="Lundell T."/>
            <person name="Morin E."/>
            <person name="Murat C."/>
            <person name="Sun H."/>
            <person name="Tunlid A."/>
            <person name="Henrissat B."/>
            <person name="Grigoriev I.V."/>
            <person name="Hibbett D.S."/>
            <person name="Martin F."/>
            <person name="Nordberg H.P."/>
            <person name="Cantor M.N."/>
            <person name="Hua S.X."/>
        </authorList>
    </citation>
    <scope>NUCLEOTIDE SEQUENCE [LARGE SCALE GENOMIC DNA]</scope>
    <source>
        <strain evidence="2 3">MUT 4182</strain>
    </source>
</reference>
<dbReference type="InterPro" id="IPR003172">
    <property type="entry name" value="ML_dom"/>
</dbReference>
<accession>A0A0C3Q2J5</accession>